<feature type="domain" description="Reverse transcriptase" evidence="1">
    <location>
        <begin position="204"/>
        <end position="316"/>
    </location>
</feature>
<dbReference type="InterPro" id="IPR043128">
    <property type="entry name" value="Rev_trsase/Diguanyl_cyclase"/>
</dbReference>
<dbReference type="CDD" id="cd01647">
    <property type="entry name" value="RT_LTR"/>
    <property type="match status" value="1"/>
</dbReference>
<dbReference type="PANTHER" id="PTHR24559">
    <property type="entry name" value="TRANSPOSON TY3-I GAG-POL POLYPROTEIN"/>
    <property type="match status" value="1"/>
</dbReference>
<keyword evidence="3" id="KW-1185">Reference proteome</keyword>
<organism evidence="2 3">
    <name type="scientific">Austropuccinia psidii MF-1</name>
    <dbReference type="NCBI Taxonomy" id="1389203"/>
    <lineage>
        <taxon>Eukaryota</taxon>
        <taxon>Fungi</taxon>
        <taxon>Dikarya</taxon>
        <taxon>Basidiomycota</taxon>
        <taxon>Pucciniomycotina</taxon>
        <taxon>Pucciniomycetes</taxon>
        <taxon>Pucciniales</taxon>
        <taxon>Sphaerophragmiaceae</taxon>
        <taxon>Austropuccinia</taxon>
    </lineage>
</organism>
<dbReference type="InterPro" id="IPR000477">
    <property type="entry name" value="RT_dom"/>
</dbReference>
<dbReference type="EMBL" id="AVOT02021120">
    <property type="protein sequence ID" value="MBW0509748.1"/>
    <property type="molecule type" value="Genomic_DNA"/>
</dbReference>
<name>A0A9Q3DXK2_9BASI</name>
<evidence type="ECO:0000259" key="1">
    <source>
        <dbReference type="Pfam" id="PF00078"/>
    </source>
</evidence>
<evidence type="ECO:0000313" key="3">
    <source>
        <dbReference type="Proteomes" id="UP000765509"/>
    </source>
</evidence>
<protein>
    <recommendedName>
        <fullName evidence="1">Reverse transcriptase domain-containing protein</fullName>
    </recommendedName>
</protein>
<dbReference type="Gene3D" id="3.30.70.270">
    <property type="match status" value="1"/>
</dbReference>
<comment type="caution">
    <text evidence="2">The sequence shown here is derived from an EMBL/GenBank/DDBJ whole genome shotgun (WGS) entry which is preliminary data.</text>
</comment>
<accession>A0A9Q3DXK2</accession>
<dbReference type="PANTHER" id="PTHR24559:SF444">
    <property type="entry name" value="REVERSE TRANSCRIPTASE DOMAIN-CONTAINING PROTEIN"/>
    <property type="match status" value="1"/>
</dbReference>
<reference evidence="2" key="1">
    <citation type="submission" date="2021-03" db="EMBL/GenBank/DDBJ databases">
        <title>Draft genome sequence of rust myrtle Austropuccinia psidii MF-1, a brazilian biotype.</title>
        <authorList>
            <person name="Quecine M.C."/>
            <person name="Pachon D.M.R."/>
            <person name="Bonatelli M.L."/>
            <person name="Correr F.H."/>
            <person name="Franceschini L.M."/>
            <person name="Leite T.F."/>
            <person name="Margarido G.R.A."/>
            <person name="Almeida C.A."/>
            <person name="Ferrarezi J.A."/>
            <person name="Labate C.A."/>
        </authorList>
    </citation>
    <scope>NUCLEOTIDE SEQUENCE</scope>
    <source>
        <strain evidence="2">MF-1</strain>
    </source>
</reference>
<dbReference type="SUPFAM" id="SSF56672">
    <property type="entry name" value="DNA/RNA polymerases"/>
    <property type="match status" value="1"/>
</dbReference>
<proteinExistence type="predicted"/>
<gene>
    <name evidence="2" type="ORF">O181_049463</name>
</gene>
<dbReference type="InterPro" id="IPR043502">
    <property type="entry name" value="DNA/RNA_pol_sf"/>
</dbReference>
<dbReference type="AlphaFoldDB" id="A0A9Q3DXK2"/>
<dbReference type="InterPro" id="IPR053134">
    <property type="entry name" value="RNA-dir_DNA_polymerase"/>
</dbReference>
<dbReference type="Pfam" id="PF00078">
    <property type="entry name" value="RVT_1"/>
    <property type="match status" value="1"/>
</dbReference>
<dbReference type="Proteomes" id="UP000765509">
    <property type="component" value="Unassembled WGS sequence"/>
</dbReference>
<dbReference type="Gene3D" id="3.10.10.10">
    <property type="entry name" value="HIV Type 1 Reverse Transcriptase, subunit A, domain 1"/>
    <property type="match status" value="1"/>
</dbReference>
<dbReference type="OrthoDB" id="7733309at2759"/>
<sequence>MEDIIIRRRIGKTWTRVPMESKMLSKTSREDKRPERPVLKCHKCGGTEHLANTFTKETKINEVQVIEEVQCTEEKEESDIDSAFSEDTPVENYPIGNITAFFEVKEVHTHLPQYSEEFHNLINIQDARMCKTKPARVDITLNIDRPYPLALRRPPYPASPRAREALEKHIQELIQLGVLRKLGNNEEVEVTTPVVIAWNNDKSMLVEDIRALNTYTAPDRYPIPIIQEIWTQLSKAKYITSMDALTVFHQNILTHKTRKLARIITHCGIYEYSIMPFGIKNAPSHHQRMMNTIFPTELSEGWLIIYTDYIIICSDS</sequence>
<evidence type="ECO:0000313" key="2">
    <source>
        <dbReference type="EMBL" id="MBW0509748.1"/>
    </source>
</evidence>